<feature type="transmembrane region" description="Helical" evidence="1">
    <location>
        <begin position="217"/>
        <end position="241"/>
    </location>
</feature>
<evidence type="ECO:0000313" key="4">
    <source>
        <dbReference type="Proteomes" id="UP001444661"/>
    </source>
</evidence>
<dbReference type="SUPFAM" id="SSF81383">
    <property type="entry name" value="F-box domain"/>
    <property type="match status" value="1"/>
</dbReference>
<dbReference type="EMBL" id="JAQQWK010000011">
    <property type="protein sequence ID" value="KAK8024274.1"/>
    <property type="molecule type" value="Genomic_DNA"/>
</dbReference>
<dbReference type="PROSITE" id="PS50181">
    <property type="entry name" value="FBOX"/>
    <property type="match status" value="1"/>
</dbReference>
<dbReference type="InterPro" id="IPR001810">
    <property type="entry name" value="F-box_dom"/>
</dbReference>
<organism evidence="3 4">
    <name type="scientific">Apiospora rasikravindrae</name>
    <dbReference type="NCBI Taxonomy" id="990691"/>
    <lineage>
        <taxon>Eukaryota</taxon>
        <taxon>Fungi</taxon>
        <taxon>Dikarya</taxon>
        <taxon>Ascomycota</taxon>
        <taxon>Pezizomycotina</taxon>
        <taxon>Sordariomycetes</taxon>
        <taxon>Xylariomycetidae</taxon>
        <taxon>Amphisphaeriales</taxon>
        <taxon>Apiosporaceae</taxon>
        <taxon>Apiospora</taxon>
    </lineage>
</organism>
<proteinExistence type="predicted"/>
<name>A0ABR1S4I5_9PEZI</name>
<keyword evidence="1" id="KW-0472">Membrane</keyword>
<keyword evidence="1" id="KW-1133">Transmembrane helix</keyword>
<accession>A0ABR1S4I5</accession>
<protein>
    <recommendedName>
        <fullName evidence="2">F-box domain-containing protein</fullName>
    </recommendedName>
</protein>
<feature type="transmembrane region" description="Helical" evidence="1">
    <location>
        <begin position="319"/>
        <end position="339"/>
    </location>
</feature>
<dbReference type="InterPro" id="IPR036047">
    <property type="entry name" value="F-box-like_dom_sf"/>
</dbReference>
<reference evidence="3 4" key="1">
    <citation type="submission" date="2023-01" db="EMBL/GenBank/DDBJ databases">
        <title>Analysis of 21 Apiospora genomes using comparative genomics revels a genus with tremendous synthesis potential of carbohydrate active enzymes and secondary metabolites.</title>
        <authorList>
            <person name="Sorensen T."/>
        </authorList>
    </citation>
    <scope>NUCLEOTIDE SEQUENCE [LARGE SCALE GENOMIC DNA]</scope>
    <source>
        <strain evidence="3 4">CBS 33761</strain>
    </source>
</reference>
<feature type="transmembrane region" description="Helical" evidence="1">
    <location>
        <begin position="253"/>
        <end position="271"/>
    </location>
</feature>
<keyword evidence="1" id="KW-0812">Transmembrane</keyword>
<evidence type="ECO:0000256" key="1">
    <source>
        <dbReference type="SAM" id="Phobius"/>
    </source>
</evidence>
<evidence type="ECO:0000313" key="3">
    <source>
        <dbReference type="EMBL" id="KAK8024274.1"/>
    </source>
</evidence>
<evidence type="ECO:0000259" key="2">
    <source>
        <dbReference type="PROSITE" id="PS50181"/>
    </source>
</evidence>
<comment type="caution">
    <text evidence="3">The sequence shown here is derived from an EMBL/GenBank/DDBJ whole genome shotgun (WGS) entry which is preliminary data.</text>
</comment>
<sequence>MDKDETGDGTSYSYELKPWEDKTHTTDAVAFRLMALPMELQLGVLDQVDLRGLVELRRTCRFFRSVVITRGYLVRRFTSARVCVGVNRIPAMDTRLRYCCSQCLTMPPARLLLLAPDGGYKGEDDEKSPSPHPLEGVVVEGGEGGEQHCSSDGDYGWKTLCHRCWRPRLRRGASDPRDLNGICKMPICVICGWPCPGYEGRPRLHPTCRMRRRWLKLVWCQLGVVSFVAGLFSAIASWGVYNDDLRSLVPSSINIGLMIISWITVVWGLGFETGRYKWPLALEFAQAVLWLPPLIANAQYPECDPLPPHLCDSLPRTTLAIYIVNFVFRALNTVGYAMLASDYDFRNLFLPDLSKGRKTMYAFAACLVWWAVVA</sequence>
<dbReference type="Proteomes" id="UP001444661">
    <property type="component" value="Unassembled WGS sequence"/>
</dbReference>
<gene>
    <name evidence="3" type="ORF">PG993_012340</name>
</gene>
<keyword evidence="4" id="KW-1185">Reference proteome</keyword>
<feature type="domain" description="F-box" evidence="2">
    <location>
        <begin position="30"/>
        <end position="77"/>
    </location>
</feature>